<name>A0A9Q3CT22_9BASI</name>
<dbReference type="Proteomes" id="UP000765509">
    <property type="component" value="Unassembled WGS sequence"/>
</dbReference>
<proteinExistence type="predicted"/>
<keyword evidence="2" id="KW-1185">Reference proteome</keyword>
<organism evidence="1 2">
    <name type="scientific">Austropuccinia psidii MF-1</name>
    <dbReference type="NCBI Taxonomy" id="1389203"/>
    <lineage>
        <taxon>Eukaryota</taxon>
        <taxon>Fungi</taxon>
        <taxon>Dikarya</taxon>
        <taxon>Basidiomycota</taxon>
        <taxon>Pucciniomycotina</taxon>
        <taxon>Pucciniomycetes</taxon>
        <taxon>Pucciniales</taxon>
        <taxon>Sphaerophragmiaceae</taxon>
        <taxon>Austropuccinia</taxon>
    </lineage>
</organism>
<protein>
    <submittedName>
        <fullName evidence="1">Uncharacterized protein</fullName>
    </submittedName>
</protein>
<dbReference type="EMBL" id="AVOT02010746">
    <property type="protein sequence ID" value="MBW0490756.1"/>
    <property type="molecule type" value="Genomic_DNA"/>
</dbReference>
<dbReference type="AlphaFoldDB" id="A0A9Q3CT22"/>
<evidence type="ECO:0000313" key="1">
    <source>
        <dbReference type="EMBL" id="MBW0490756.1"/>
    </source>
</evidence>
<evidence type="ECO:0000313" key="2">
    <source>
        <dbReference type="Proteomes" id="UP000765509"/>
    </source>
</evidence>
<accession>A0A9Q3CT22</accession>
<sequence>MKSILTFKILYSLATGIERTKIAAYRDKLDPKRELEFIIVCINCNVKIASQFSSEANNNPKILWESIDKYYQPKTIQNQDMYLKRIFPTHLQENRLEEALNKLHENTRQL</sequence>
<dbReference type="OrthoDB" id="7691805at2759"/>
<reference evidence="1" key="1">
    <citation type="submission" date="2021-03" db="EMBL/GenBank/DDBJ databases">
        <title>Draft genome sequence of rust myrtle Austropuccinia psidii MF-1, a brazilian biotype.</title>
        <authorList>
            <person name="Quecine M.C."/>
            <person name="Pachon D.M.R."/>
            <person name="Bonatelli M.L."/>
            <person name="Correr F.H."/>
            <person name="Franceschini L.M."/>
            <person name="Leite T.F."/>
            <person name="Margarido G.R.A."/>
            <person name="Almeida C.A."/>
            <person name="Ferrarezi J.A."/>
            <person name="Labate C.A."/>
        </authorList>
    </citation>
    <scope>NUCLEOTIDE SEQUENCE</scope>
    <source>
        <strain evidence="1">MF-1</strain>
    </source>
</reference>
<gene>
    <name evidence="1" type="ORF">O181_030471</name>
</gene>
<comment type="caution">
    <text evidence="1">The sequence shown here is derived from an EMBL/GenBank/DDBJ whole genome shotgun (WGS) entry which is preliminary data.</text>
</comment>